<proteinExistence type="predicted"/>
<comment type="caution">
    <text evidence="1">The sequence shown here is derived from an EMBL/GenBank/DDBJ whole genome shotgun (WGS) entry which is preliminary data.</text>
</comment>
<evidence type="ECO:0000313" key="1">
    <source>
        <dbReference type="EMBL" id="MDI1493394.1"/>
    </source>
</evidence>
<name>A0AA43TZE3_9LECA</name>
<dbReference type="Proteomes" id="UP001161017">
    <property type="component" value="Unassembled WGS sequence"/>
</dbReference>
<dbReference type="EMBL" id="JAPUFD010000026">
    <property type="protein sequence ID" value="MDI1493394.1"/>
    <property type="molecule type" value="Genomic_DNA"/>
</dbReference>
<accession>A0AA43TZE3</accession>
<dbReference type="AlphaFoldDB" id="A0AA43TZE3"/>
<protein>
    <submittedName>
        <fullName evidence="1">Uncharacterized protein</fullName>
    </submittedName>
</protein>
<feature type="non-terminal residue" evidence="1">
    <location>
        <position position="260"/>
    </location>
</feature>
<organism evidence="1 2">
    <name type="scientific">Ramalina farinacea</name>
    <dbReference type="NCBI Taxonomy" id="258253"/>
    <lineage>
        <taxon>Eukaryota</taxon>
        <taxon>Fungi</taxon>
        <taxon>Dikarya</taxon>
        <taxon>Ascomycota</taxon>
        <taxon>Pezizomycotina</taxon>
        <taxon>Lecanoromycetes</taxon>
        <taxon>OSLEUM clade</taxon>
        <taxon>Lecanoromycetidae</taxon>
        <taxon>Lecanorales</taxon>
        <taxon>Lecanorineae</taxon>
        <taxon>Ramalinaceae</taxon>
        <taxon>Ramalina</taxon>
    </lineage>
</organism>
<evidence type="ECO:0000313" key="2">
    <source>
        <dbReference type="Proteomes" id="UP001161017"/>
    </source>
</evidence>
<reference evidence="1" key="1">
    <citation type="journal article" date="2023" name="Genome Biol. Evol.">
        <title>First Whole Genome Sequence and Flow Cytometry Genome Size Data for the Lichen-Forming Fungus Ramalina farinacea (Ascomycota).</title>
        <authorList>
            <person name="Llewellyn T."/>
            <person name="Mian S."/>
            <person name="Hill R."/>
            <person name="Leitch I.J."/>
            <person name="Gaya E."/>
        </authorList>
    </citation>
    <scope>NUCLEOTIDE SEQUENCE</scope>
    <source>
        <strain evidence="1">LIQ254RAFAR</strain>
    </source>
</reference>
<sequence>MYTARGLDLGYSDHFPGEDRDWDSMPNIEDLGPGEKIVESFSNGLLQLTQPLLVVGGGLLNKQSLGVVILAEMIDSGKTDMSNHLQVRQGSLVRRWVSRLRSYMTISIEHIHFGALADFLNKPKICHEETKSRSPILGCQKRSFEVAADDLADLSIDSPAKLNAVFREIFMSQPEARMTYDDLRNDVAEVHRLSRLIEVVEATLTDDQPEKLPELADLAKKTMAKLSQGAFHLGVDLSKKYTPEDHVTHYLPCATEEGKR</sequence>
<gene>
    <name evidence="1" type="ORF">OHK93_005183</name>
</gene>
<keyword evidence="2" id="KW-1185">Reference proteome</keyword>